<keyword evidence="5" id="KW-1185">Reference proteome</keyword>
<evidence type="ECO:0000256" key="1">
    <source>
        <dbReference type="SAM" id="MobiDB-lite"/>
    </source>
</evidence>
<evidence type="ECO:0000259" key="3">
    <source>
        <dbReference type="Pfam" id="PF22807"/>
    </source>
</evidence>
<dbReference type="InterPro" id="IPR011041">
    <property type="entry name" value="Quinoprot_gluc/sorb_DH_b-prop"/>
</dbReference>
<evidence type="ECO:0000256" key="2">
    <source>
        <dbReference type="SAM" id="SignalP"/>
    </source>
</evidence>
<feature type="compositionally biased region" description="Pro residues" evidence="1">
    <location>
        <begin position="26"/>
        <end position="36"/>
    </location>
</feature>
<gene>
    <name evidence="4" type="ORF">ACK4CP_33850</name>
</gene>
<feature type="signal peptide" evidence="2">
    <location>
        <begin position="1"/>
        <end position="19"/>
    </location>
</feature>
<name>A0ABW9M7V6_9MYCO</name>
<dbReference type="Proteomes" id="UP001635817">
    <property type="component" value="Unassembled WGS sequence"/>
</dbReference>
<organism evidence="4 5">
    <name type="scientific">Mycolicibacterium septicum</name>
    <dbReference type="NCBI Taxonomy" id="98668"/>
    <lineage>
        <taxon>Bacteria</taxon>
        <taxon>Bacillati</taxon>
        <taxon>Actinomycetota</taxon>
        <taxon>Actinomycetes</taxon>
        <taxon>Mycobacteriales</taxon>
        <taxon>Mycobacteriaceae</taxon>
        <taxon>Mycolicibacterium</taxon>
    </lineage>
</organism>
<dbReference type="Pfam" id="PF22807">
    <property type="entry name" value="TrAA12"/>
    <property type="match status" value="1"/>
</dbReference>
<reference evidence="4 5" key="1">
    <citation type="submission" date="2024-12" db="EMBL/GenBank/DDBJ databases">
        <title>The coexistence of Mycolicibacterium septicum and Mycolicibacterium nivoides in clinical samples.</title>
        <authorList>
            <person name="Wang C."/>
            <person name="Feng Y."/>
            <person name="Zong Z."/>
        </authorList>
    </citation>
    <scope>NUCLEOTIDE SEQUENCE [LARGE SCALE GENOMIC DNA]</scope>
    <source>
        <strain evidence="4 5">120310</strain>
    </source>
</reference>
<keyword evidence="2" id="KW-0732">Signal</keyword>
<accession>A0ABW9M7V6</accession>
<dbReference type="RefSeq" id="WP_409553327.1">
    <property type="nucleotide sequence ID" value="NZ_JBKBDE010000022.1"/>
</dbReference>
<protein>
    <submittedName>
        <fullName evidence="4">PQQ-dependent sugar dehydrogenase</fullName>
    </submittedName>
</protein>
<feature type="chain" id="PRO_5046363738" evidence="2">
    <location>
        <begin position="20"/>
        <end position="419"/>
    </location>
</feature>
<dbReference type="SUPFAM" id="SSF50952">
    <property type="entry name" value="Soluble quinoprotein glucose dehydrogenase"/>
    <property type="match status" value="1"/>
</dbReference>
<dbReference type="Gene3D" id="2.120.10.30">
    <property type="entry name" value="TolB, C-terminal domain"/>
    <property type="match status" value="1"/>
</dbReference>
<dbReference type="PROSITE" id="PS51257">
    <property type="entry name" value="PROKAR_LIPOPROTEIN"/>
    <property type="match status" value="1"/>
</dbReference>
<dbReference type="InterPro" id="IPR011042">
    <property type="entry name" value="6-blade_b-propeller_TolB-like"/>
</dbReference>
<dbReference type="EMBL" id="JBKBDE010000022">
    <property type="protein sequence ID" value="MFN6555418.1"/>
    <property type="molecule type" value="Genomic_DNA"/>
</dbReference>
<evidence type="ECO:0000313" key="4">
    <source>
        <dbReference type="EMBL" id="MFN6555418.1"/>
    </source>
</evidence>
<evidence type="ECO:0000313" key="5">
    <source>
        <dbReference type="Proteomes" id="UP001635817"/>
    </source>
</evidence>
<feature type="domain" description="Pyrroloquinoline quinone-dependent pyranose dehydrogenase beta-propeller" evidence="3">
    <location>
        <begin position="72"/>
        <end position="417"/>
    </location>
</feature>
<dbReference type="PANTHER" id="PTHR33546:SF1">
    <property type="entry name" value="LARGE, MULTIFUNCTIONAL SECRETED PROTEIN"/>
    <property type="match status" value="1"/>
</dbReference>
<sequence>MRVWAARSAIALITAAALAACGTNPEPAPSPSPSPSPSSVGQPPAGLASAPLHVPAELAQAPLDEPRQALIPAGWTIEVIARVPKARMAAFAPDGALLVSVPATGQVLTVRPDQRTLLDGLEQPHGLFFAGTTLYVAESNRIDAYDYVDGRAVNHRTIAGDLPDAKSPELRGAYSHALKSVVVGSDGAVYFSIGSTGNTSAEDRTATPPRATIMRVPPGGGPAAPFATGVRNGTGLALAPDGTLWTAVNNRDNVPDPQGRVRQDYVDDHPPESVAKVTPGRELGWPYCNPDGAPPAGFIRDMETNADGDKMDCAALAPVEQTMGAHSAPLGMSFTELPGYGSGALVGVHGSWNRQSPQAPEVSFFGWHNGTLGPQQTLVSGFQADDGTRWGRPVAAVAGPDGAVYITDDYAGAVYRLAP</sequence>
<dbReference type="PANTHER" id="PTHR33546">
    <property type="entry name" value="LARGE, MULTIFUNCTIONAL SECRETED PROTEIN-RELATED"/>
    <property type="match status" value="1"/>
</dbReference>
<comment type="caution">
    <text evidence="4">The sequence shown here is derived from an EMBL/GenBank/DDBJ whole genome shotgun (WGS) entry which is preliminary data.</text>
</comment>
<dbReference type="InterPro" id="IPR054539">
    <property type="entry name" value="Beta-prop_PDH"/>
</dbReference>
<feature type="region of interest" description="Disordered" evidence="1">
    <location>
        <begin position="23"/>
        <end position="47"/>
    </location>
</feature>
<proteinExistence type="predicted"/>